<dbReference type="RefSeq" id="XP_001007229.1">
    <property type="nucleotide sequence ID" value="XM_001007229.3"/>
</dbReference>
<dbReference type="KEGG" id="tet:TTHERM_00415660"/>
<evidence type="ECO:0000256" key="3">
    <source>
        <dbReference type="ARBA" id="ARBA00022692"/>
    </source>
</evidence>
<dbReference type="HOGENOM" id="CLU_027044_0_0_1"/>
<dbReference type="PROSITE" id="PS50850">
    <property type="entry name" value="MFS"/>
    <property type="match status" value="1"/>
</dbReference>
<keyword evidence="5 7" id="KW-0472">Membrane</keyword>
<dbReference type="Gene3D" id="1.20.1250.20">
    <property type="entry name" value="MFS general substrate transporter like domains"/>
    <property type="match status" value="1"/>
</dbReference>
<dbReference type="InterPro" id="IPR036259">
    <property type="entry name" value="MFS_trans_sf"/>
</dbReference>
<dbReference type="OrthoDB" id="6770063at2759"/>
<feature type="transmembrane region" description="Helical" evidence="7">
    <location>
        <begin position="203"/>
        <end position="222"/>
    </location>
</feature>
<feature type="domain" description="Major facilitator superfamily (MFS) profile" evidence="8">
    <location>
        <begin position="81"/>
        <end position="527"/>
    </location>
</feature>
<reference evidence="10" key="1">
    <citation type="journal article" date="2006" name="PLoS Biol.">
        <title>Macronuclear genome sequence of the ciliate Tetrahymena thermophila, a model eukaryote.</title>
        <authorList>
            <person name="Eisen J.A."/>
            <person name="Coyne R.S."/>
            <person name="Wu M."/>
            <person name="Wu D."/>
            <person name="Thiagarajan M."/>
            <person name="Wortman J.R."/>
            <person name="Badger J.H."/>
            <person name="Ren Q."/>
            <person name="Amedeo P."/>
            <person name="Jones K.M."/>
            <person name="Tallon L.J."/>
            <person name="Delcher A.L."/>
            <person name="Salzberg S.L."/>
            <person name="Silva J.C."/>
            <person name="Haas B.J."/>
            <person name="Majoros W.H."/>
            <person name="Farzad M."/>
            <person name="Carlton J.M."/>
            <person name="Smith R.K. Jr."/>
            <person name="Garg J."/>
            <person name="Pearlman R.E."/>
            <person name="Karrer K.M."/>
            <person name="Sun L."/>
            <person name="Manning G."/>
            <person name="Elde N.C."/>
            <person name="Turkewitz A.P."/>
            <person name="Asai D.J."/>
            <person name="Wilkes D.E."/>
            <person name="Wang Y."/>
            <person name="Cai H."/>
            <person name="Collins K."/>
            <person name="Stewart B.A."/>
            <person name="Lee S.R."/>
            <person name="Wilamowska K."/>
            <person name="Weinberg Z."/>
            <person name="Ruzzo W.L."/>
            <person name="Wloga D."/>
            <person name="Gaertig J."/>
            <person name="Frankel J."/>
            <person name="Tsao C.-C."/>
            <person name="Gorovsky M.A."/>
            <person name="Keeling P.J."/>
            <person name="Waller R.F."/>
            <person name="Patron N.J."/>
            <person name="Cherry J.M."/>
            <person name="Stover N.A."/>
            <person name="Krieger C.J."/>
            <person name="del Toro C."/>
            <person name="Ryder H.F."/>
            <person name="Williamson S.C."/>
            <person name="Barbeau R.A."/>
            <person name="Hamilton E.P."/>
            <person name="Orias E."/>
        </authorList>
    </citation>
    <scope>NUCLEOTIDE SEQUENCE [LARGE SCALE GENOMIC DNA]</scope>
    <source>
        <strain evidence="10">SB210</strain>
    </source>
</reference>
<feature type="transmembrane region" description="Helical" evidence="7">
    <location>
        <begin position="408"/>
        <end position="428"/>
    </location>
</feature>
<feature type="transmembrane region" description="Helical" evidence="7">
    <location>
        <begin position="434"/>
        <end position="454"/>
    </location>
</feature>
<name>Q22P27_TETTS</name>
<feature type="transmembrane region" description="Helical" evidence="7">
    <location>
        <begin position="475"/>
        <end position="492"/>
    </location>
</feature>
<feature type="transmembrane region" description="Helical" evidence="7">
    <location>
        <begin position="234"/>
        <end position="253"/>
    </location>
</feature>
<dbReference type="EMBL" id="GG662856">
    <property type="protein sequence ID" value="EAR86984.1"/>
    <property type="molecule type" value="Genomic_DNA"/>
</dbReference>
<dbReference type="InterPro" id="IPR020846">
    <property type="entry name" value="MFS_dom"/>
</dbReference>
<accession>Q22P27</accession>
<evidence type="ECO:0000256" key="7">
    <source>
        <dbReference type="SAM" id="Phobius"/>
    </source>
</evidence>
<dbReference type="STRING" id="312017.Q22P27"/>
<gene>
    <name evidence="9" type="ORF">TTHERM_00415660</name>
</gene>
<dbReference type="AlphaFoldDB" id="Q22P27"/>
<evidence type="ECO:0000313" key="10">
    <source>
        <dbReference type="Proteomes" id="UP000009168"/>
    </source>
</evidence>
<dbReference type="PANTHER" id="PTHR23505">
    <property type="entry name" value="SPINSTER"/>
    <property type="match status" value="1"/>
</dbReference>
<dbReference type="Proteomes" id="UP000009168">
    <property type="component" value="Unassembled WGS sequence"/>
</dbReference>
<evidence type="ECO:0000256" key="6">
    <source>
        <dbReference type="ARBA" id="ARBA00024338"/>
    </source>
</evidence>
<dbReference type="OMA" id="DSAYTIH"/>
<dbReference type="GeneID" id="7834972"/>
<evidence type="ECO:0000259" key="8">
    <source>
        <dbReference type="PROSITE" id="PS50850"/>
    </source>
</evidence>
<dbReference type="SUPFAM" id="SSF103473">
    <property type="entry name" value="MFS general substrate transporter"/>
    <property type="match status" value="1"/>
</dbReference>
<feature type="transmembrane region" description="Helical" evidence="7">
    <location>
        <begin position="504"/>
        <end position="522"/>
    </location>
</feature>
<dbReference type="GO" id="GO:0016020">
    <property type="term" value="C:membrane"/>
    <property type="evidence" value="ECO:0007669"/>
    <property type="project" value="UniProtKB-SubCell"/>
</dbReference>
<feature type="transmembrane region" description="Helical" evidence="7">
    <location>
        <begin position="119"/>
        <end position="139"/>
    </location>
</feature>
<comment type="subcellular location">
    <subcellularLocation>
        <location evidence="1">Membrane</location>
        <topology evidence="1">Multi-pass membrane protein</topology>
    </subcellularLocation>
</comment>
<dbReference type="Pfam" id="PF07690">
    <property type="entry name" value="MFS_1"/>
    <property type="match status" value="1"/>
</dbReference>
<dbReference type="GO" id="GO:0022857">
    <property type="term" value="F:transmembrane transporter activity"/>
    <property type="evidence" value="ECO:0007669"/>
    <property type="project" value="InterPro"/>
</dbReference>
<feature type="transmembrane region" description="Helical" evidence="7">
    <location>
        <begin position="171"/>
        <end position="191"/>
    </location>
</feature>
<dbReference type="InterPro" id="IPR011701">
    <property type="entry name" value="MFS"/>
</dbReference>
<keyword evidence="3 7" id="KW-0812">Transmembrane</keyword>
<evidence type="ECO:0000313" key="9">
    <source>
        <dbReference type="EMBL" id="EAR86984.1"/>
    </source>
</evidence>
<dbReference type="eggNOG" id="KOG1330">
    <property type="taxonomic scope" value="Eukaryota"/>
</dbReference>
<keyword evidence="10" id="KW-1185">Reference proteome</keyword>
<evidence type="ECO:0000256" key="1">
    <source>
        <dbReference type="ARBA" id="ARBA00004141"/>
    </source>
</evidence>
<evidence type="ECO:0000256" key="2">
    <source>
        <dbReference type="ARBA" id="ARBA00022448"/>
    </source>
</evidence>
<protein>
    <submittedName>
        <fullName evidence="9">MFS transporter</fullName>
    </submittedName>
</protein>
<evidence type="ECO:0000256" key="4">
    <source>
        <dbReference type="ARBA" id="ARBA00022989"/>
    </source>
</evidence>
<sequence>MSSNNEHYKEQYANGSFKLDDCILQDTEELNAKVISTIQDERENKSTVIHSNIVNPQSEEEKAQCEQEDEPQQEKKGSKLVFFIICLSNILLNIDHGVVPAATQQIKEDLNIGDSELGFLGSLVYFGIVSAGFIAGKAYMKFPSKYVMIATIMCMVGLLFLFTFIEEINALYFVRFVTGATQVFLLVYFPVWVDLYGRDKKTIWLTLLQVGVPLGVFAGYAITAALPKSMGWRWAIYIQCISMAPTLLVFIFCKSQDIEVNMSKYDKDPQIDETSSEDDALQSENKLYIRSPSLYEILVENGSEVRRKKEKKSKDKKDKKKKKGFFQLMCILWRSKIYVAALLTIALLYFVVTGIQFWMSDYFREVLKADEKLVFGTYSFVSLTGPTLGVIFGGIITQKIGGYDHQNAKIMCIVFAVISASVACPMPFIDAFYASASLVWLLLFFGGAMVPALTGMMLSAIQTELRAFANSNSQTIQNLLGFLPAPSLYGIMNDRVGKRAGMFMLMYSTLIGVVLSICVYIFSVQEKRKQKALVSVISEDAIQNNENTGNEQLI</sequence>
<feature type="transmembrane region" description="Helical" evidence="7">
    <location>
        <begin position="146"/>
        <end position="165"/>
    </location>
</feature>
<dbReference type="InParanoid" id="Q22P27"/>
<proteinExistence type="inferred from homology"/>
<dbReference type="InterPro" id="IPR044770">
    <property type="entry name" value="MFS_spinster-like"/>
</dbReference>
<comment type="similarity">
    <text evidence="6">Belongs to the major facilitator superfamily. Spinster (TC 2.A.1.49) family.</text>
</comment>
<dbReference type="PANTHER" id="PTHR23505:SF9">
    <property type="entry name" value="PROTEIN, PUTATIVE-RELATED"/>
    <property type="match status" value="1"/>
</dbReference>
<organism evidence="9 10">
    <name type="scientific">Tetrahymena thermophila (strain SB210)</name>
    <dbReference type="NCBI Taxonomy" id="312017"/>
    <lineage>
        <taxon>Eukaryota</taxon>
        <taxon>Sar</taxon>
        <taxon>Alveolata</taxon>
        <taxon>Ciliophora</taxon>
        <taxon>Intramacronucleata</taxon>
        <taxon>Oligohymenophorea</taxon>
        <taxon>Hymenostomatida</taxon>
        <taxon>Tetrahymenina</taxon>
        <taxon>Tetrahymenidae</taxon>
        <taxon>Tetrahymena</taxon>
    </lineage>
</organism>
<keyword evidence="2" id="KW-0813">Transport</keyword>
<feature type="transmembrane region" description="Helical" evidence="7">
    <location>
        <begin position="337"/>
        <end position="358"/>
    </location>
</feature>
<feature type="transmembrane region" description="Helical" evidence="7">
    <location>
        <begin position="378"/>
        <end position="396"/>
    </location>
</feature>
<feature type="transmembrane region" description="Helical" evidence="7">
    <location>
        <begin position="80"/>
        <end position="99"/>
    </location>
</feature>
<evidence type="ECO:0000256" key="5">
    <source>
        <dbReference type="ARBA" id="ARBA00023136"/>
    </source>
</evidence>
<keyword evidence="4 7" id="KW-1133">Transmembrane helix</keyword>